<feature type="domain" description="ABC transporter" evidence="5">
    <location>
        <begin position="2"/>
        <end position="223"/>
    </location>
</feature>
<evidence type="ECO:0000256" key="4">
    <source>
        <dbReference type="ARBA" id="ARBA00022840"/>
    </source>
</evidence>
<evidence type="ECO:0000256" key="3">
    <source>
        <dbReference type="ARBA" id="ARBA00022741"/>
    </source>
</evidence>
<organism evidence="6 7">
    <name type="scientific">Sulfurovum lithotrophicum</name>
    <dbReference type="NCBI Taxonomy" id="206403"/>
    <lineage>
        <taxon>Bacteria</taxon>
        <taxon>Pseudomonadati</taxon>
        <taxon>Campylobacterota</taxon>
        <taxon>Epsilonproteobacteria</taxon>
        <taxon>Campylobacterales</taxon>
        <taxon>Sulfurovaceae</taxon>
        <taxon>Sulfurovum</taxon>
    </lineage>
</organism>
<protein>
    <submittedName>
        <fullName evidence="6">ABC transporter ATP-binding protein</fullName>
    </submittedName>
</protein>
<dbReference type="InterPro" id="IPR003439">
    <property type="entry name" value="ABC_transporter-like_ATP-bd"/>
</dbReference>
<dbReference type="EMBL" id="CP011308">
    <property type="protein sequence ID" value="AKF24123.1"/>
    <property type="molecule type" value="Genomic_DNA"/>
</dbReference>
<dbReference type="SUPFAM" id="SSF52540">
    <property type="entry name" value="P-loop containing nucleoside triphosphate hydrolases"/>
    <property type="match status" value="1"/>
</dbReference>
<sequence length="224" mass="25432">MIELRNVTKYFLTNEDQKYILDDVTMTLPEINIGILGRNGSGKSTLMRMLGKIEFPNRGSIYSKKSFSWPLGLSGGSVPNMTGKANIKFVCTLYNKTHEETRKIIEYVKDFAELGDYFDMPIKTYSSGMKGRLGFGLSLAFDFDYMLIDETLSTGDASFKEKAQKALREKIAHCHILLVSHNMKTLSELCQAGLLLHEGKLYYYEDIDDAINRYKEINRSKGST</sequence>
<comment type="similarity">
    <text evidence="1">Belongs to the ABC transporter superfamily.</text>
</comment>
<dbReference type="CDD" id="cd03220">
    <property type="entry name" value="ABC_KpsT_Wzt"/>
    <property type="match status" value="1"/>
</dbReference>
<gene>
    <name evidence="6" type="ORF">YH65_00910</name>
</gene>
<dbReference type="PANTHER" id="PTHR46743:SF2">
    <property type="entry name" value="TEICHOIC ACIDS EXPORT ATP-BINDING PROTEIN TAGH"/>
    <property type="match status" value="1"/>
</dbReference>
<keyword evidence="2" id="KW-0813">Transport</keyword>
<dbReference type="InterPro" id="IPR050683">
    <property type="entry name" value="Bact_Polysacc_Export_ATP-bd"/>
</dbReference>
<evidence type="ECO:0000256" key="2">
    <source>
        <dbReference type="ARBA" id="ARBA00022448"/>
    </source>
</evidence>
<dbReference type="Proteomes" id="UP000034444">
    <property type="component" value="Chromosome"/>
</dbReference>
<dbReference type="GO" id="GO:0005524">
    <property type="term" value="F:ATP binding"/>
    <property type="evidence" value="ECO:0007669"/>
    <property type="project" value="UniProtKB-KW"/>
</dbReference>
<evidence type="ECO:0000313" key="6">
    <source>
        <dbReference type="EMBL" id="AKF24123.1"/>
    </source>
</evidence>
<evidence type="ECO:0000313" key="7">
    <source>
        <dbReference type="Proteomes" id="UP000034444"/>
    </source>
</evidence>
<dbReference type="InterPro" id="IPR015860">
    <property type="entry name" value="ABC_transpr_TagH-like"/>
</dbReference>
<evidence type="ECO:0000259" key="5">
    <source>
        <dbReference type="PROSITE" id="PS50893"/>
    </source>
</evidence>
<keyword evidence="4 6" id="KW-0067">ATP-binding</keyword>
<dbReference type="GO" id="GO:0016887">
    <property type="term" value="F:ATP hydrolysis activity"/>
    <property type="evidence" value="ECO:0007669"/>
    <property type="project" value="InterPro"/>
</dbReference>
<reference evidence="6 7" key="1">
    <citation type="submission" date="2015-04" db="EMBL/GenBank/DDBJ databases">
        <title>Complete genome sequence of Sulfurovum lithotrophicum ATCC BAA-797T.</title>
        <authorList>
            <person name="Ahn J."/>
            <person name="Park G."/>
            <person name="Jeon W."/>
            <person name="Jang Y."/>
            <person name="Jang M."/>
            <person name="Lee H."/>
            <person name="Lee H."/>
        </authorList>
    </citation>
    <scope>NUCLEOTIDE SEQUENCE [LARGE SCALE GENOMIC DNA]</scope>
    <source>
        <strain evidence="7">ATCC BAA-797 / 42BKT</strain>
    </source>
</reference>
<dbReference type="GO" id="GO:0016020">
    <property type="term" value="C:membrane"/>
    <property type="evidence" value="ECO:0007669"/>
    <property type="project" value="InterPro"/>
</dbReference>
<dbReference type="Gene3D" id="3.40.50.300">
    <property type="entry name" value="P-loop containing nucleotide triphosphate hydrolases"/>
    <property type="match status" value="1"/>
</dbReference>
<reference evidence="7" key="2">
    <citation type="journal article" date="2017" name="Stand. Genomic Sci.">
        <title>Complete genome sequence of the sulfur-oxidizing chemolithoautotrophic Sulfurovum lithotrophicum 42BKTT.</title>
        <authorList>
            <person name="Jeon W."/>
            <person name="Priscilla L."/>
            <person name="Park G."/>
            <person name="Lee H."/>
            <person name="Lee N."/>
            <person name="Lee D."/>
            <person name="Kwon H."/>
            <person name="Ahn I."/>
            <person name="Lee C."/>
            <person name="Lee H."/>
            <person name="Ahn J."/>
        </authorList>
    </citation>
    <scope>NUCLEOTIDE SEQUENCE [LARGE SCALE GENOMIC DNA]</scope>
    <source>
        <strain evidence="7">ATCC BAA-797 / 42BKT</strain>
    </source>
</reference>
<dbReference type="GO" id="GO:0140359">
    <property type="term" value="F:ABC-type transporter activity"/>
    <property type="evidence" value="ECO:0007669"/>
    <property type="project" value="InterPro"/>
</dbReference>
<dbReference type="OrthoDB" id="9778870at2"/>
<dbReference type="Pfam" id="PF00005">
    <property type="entry name" value="ABC_tran"/>
    <property type="match status" value="1"/>
</dbReference>
<dbReference type="PROSITE" id="PS50893">
    <property type="entry name" value="ABC_TRANSPORTER_2"/>
    <property type="match status" value="1"/>
</dbReference>
<dbReference type="AlphaFoldDB" id="A0A7U4LZI9"/>
<dbReference type="PANTHER" id="PTHR46743">
    <property type="entry name" value="TEICHOIC ACIDS EXPORT ATP-BINDING PROTEIN TAGH"/>
    <property type="match status" value="1"/>
</dbReference>
<dbReference type="RefSeq" id="WP_046550229.1">
    <property type="nucleotide sequence ID" value="NZ_CP011308.1"/>
</dbReference>
<dbReference type="KEGG" id="slh:YH65_00910"/>
<keyword evidence="7" id="KW-1185">Reference proteome</keyword>
<accession>A0A7U4LZI9</accession>
<name>A0A7U4LZI9_9BACT</name>
<keyword evidence="3" id="KW-0547">Nucleotide-binding</keyword>
<dbReference type="InterPro" id="IPR027417">
    <property type="entry name" value="P-loop_NTPase"/>
</dbReference>
<proteinExistence type="inferred from homology"/>
<evidence type="ECO:0000256" key="1">
    <source>
        <dbReference type="ARBA" id="ARBA00005417"/>
    </source>
</evidence>